<dbReference type="PANTHER" id="PTHR36844:SF1">
    <property type="entry name" value="PROTEASE PRSW"/>
    <property type="match status" value="1"/>
</dbReference>
<feature type="transmembrane region" description="Helical" evidence="1">
    <location>
        <begin position="169"/>
        <end position="188"/>
    </location>
</feature>
<organism evidence="3 4">
    <name type="scientific">Staphylococcus devriesei</name>
    <dbReference type="NCBI Taxonomy" id="586733"/>
    <lineage>
        <taxon>Bacteria</taxon>
        <taxon>Bacillati</taxon>
        <taxon>Bacillota</taxon>
        <taxon>Bacilli</taxon>
        <taxon>Bacillales</taxon>
        <taxon>Staphylococcaceae</taxon>
        <taxon>Staphylococcus</taxon>
    </lineage>
</organism>
<dbReference type="GO" id="GO:0006508">
    <property type="term" value="P:proteolysis"/>
    <property type="evidence" value="ECO:0007669"/>
    <property type="project" value="UniProtKB-KW"/>
</dbReference>
<keyword evidence="1" id="KW-1133">Transmembrane helix</keyword>
<keyword evidence="3" id="KW-0482">Metalloprotease</keyword>
<keyword evidence="3" id="KW-0645">Protease</keyword>
<evidence type="ECO:0000313" key="3">
    <source>
        <dbReference type="EMBL" id="PTE70373.1"/>
    </source>
</evidence>
<feature type="transmembrane region" description="Helical" evidence="1">
    <location>
        <begin position="200"/>
        <end position="218"/>
    </location>
</feature>
<protein>
    <submittedName>
        <fullName evidence="3">PrsW family intramembrane metalloprotease</fullName>
    </submittedName>
</protein>
<dbReference type="Proteomes" id="UP000242547">
    <property type="component" value="Unassembled WGS sequence"/>
</dbReference>
<feature type="transmembrane region" description="Helical" evidence="1">
    <location>
        <begin position="340"/>
        <end position="364"/>
    </location>
</feature>
<feature type="transmembrane region" description="Helical" evidence="1">
    <location>
        <begin position="376"/>
        <end position="394"/>
    </location>
</feature>
<feature type="domain" description="DZANK-type" evidence="2">
    <location>
        <begin position="3"/>
        <end position="64"/>
    </location>
</feature>
<keyword evidence="3" id="KW-0378">Hydrolase</keyword>
<gene>
    <name evidence="3" type="ORF">BUY44_11085</name>
</gene>
<dbReference type="RefSeq" id="WP_107506433.1">
    <property type="nucleotide sequence ID" value="NZ_PYZL01000130.1"/>
</dbReference>
<feature type="transmembrane region" description="Helical" evidence="1">
    <location>
        <begin position="230"/>
        <end position="252"/>
    </location>
</feature>
<keyword evidence="1" id="KW-0812">Transmembrane</keyword>
<keyword evidence="1" id="KW-0472">Membrane</keyword>
<dbReference type="PANTHER" id="PTHR36844">
    <property type="entry name" value="PROTEASE PRSW"/>
    <property type="match status" value="1"/>
</dbReference>
<evidence type="ECO:0000256" key="1">
    <source>
        <dbReference type="SAM" id="Phobius"/>
    </source>
</evidence>
<feature type="transmembrane region" description="Helical" evidence="1">
    <location>
        <begin position="400"/>
        <end position="420"/>
    </location>
</feature>
<evidence type="ECO:0000313" key="4">
    <source>
        <dbReference type="Proteomes" id="UP000242547"/>
    </source>
</evidence>
<name>A0A2T4KEU6_9STAP</name>
<dbReference type="Pfam" id="PF12773">
    <property type="entry name" value="DZR"/>
    <property type="match status" value="1"/>
</dbReference>
<accession>A0A2T4KEU6</accession>
<evidence type="ECO:0000259" key="2">
    <source>
        <dbReference type="Pfam" id="PF12773"/>
    </source>
</evidence>
<feature type="transmembrane region" description="Helical" evidence="1">
    <location>
        <begin position="296"/>
        <end position="320"/>
    </location>
</feature>
<dbReference type="Pfam" id="PF13367">
    <property type="entry name" value="PrsW-protease"/>
    <property type="match status" value="1"/>
</dbReference>
<dbReference type="AlphaFoldDB" id="A0A2T4KEU6"/>
<dbReference type="GO" id="GO:0008237">
    <property type="term" value="F:metallopeptidase activity"/>
    <property type="evidence" value="ECO:0007669"/>
    <property type="project" value="UniProtKB-KW"/>
</dbReference>
<proteinExistence type="predicted"/>
<reference evidence="3 4" key="1">
    <citation type="journal article" date="2016" name="Front. Microbiol.">
        <title>Comprehensive Phylogenetic Analysis of Bovine Non-aureus Staphylococci Species Based on Whole-Genome Sequencing.</title>
        <authorList>
            <person name="Naushad S."/>
            <person name="Barkema H.W."/>
            <person name="Luby C."/>
            <person name="Condas L.A."/>
            <person name="Nobrega D.B."/>
            <person name="Carson D.A."/>
            <person name="De Buck J."/>
        </authorList>
    </citation>
    <scope>NUCLEOTIDE SEQUENCE [LARGE SCALE GENOMIC DNA]</scope>
    <source>
        <strain evidence="3 4">SNUC 761</strain>
    </source>
</reference>
<comment type="caution">
    <text evidence="3">The sequence shown here is derived from an EMBL/GenBank/DDBJ whole genome shotgun (WGS) entry which is preliminary data.</text>
</comment>
<dbReference type="InterPro" id="IPR025874">
    <property type="entry name" value="DZR"/>
</dbReference>
<sequence>MECSKCGGRIDSNDKFCQHCGHDLTTKKDENENHTQTKIADHNLSCPNCHEPINSNDKFCINCGYNLSDKISSQPREELYNQSTQQVESEIADNTSLADEAKNLFNNTTKSIGRLAGNDEVLNLNLKDMFSEVFKSHSKHESDDVFIAGTKSTTPLITEVSQEWGRPWVFSRVFLALGITFIALWVLANTFANDNAIPGMIFIGALMVPISGVIFFFESNAFRNISFFEVLKMFFVGGVFSLLSTIILYNFVSFSDEFQTYGIMTITDAFLVGLVEETGKAIIVILFINSLKTNKILNGLLIGVSIGAGFAVFESAGYILKFGLFSSGYPDLSIMSEMVILRGWSALGSHLVWAAIVGAAVVIVKDSSNFNWSNIGDKRFLFFFFISVILHGIWDTDISNTYLKFVILIIIAWIFVFILMRSGLTQVNKLQKEYIERKGN</sequence>
<dbReference type="EMBL" id="PYZL01000130">
    <property type="protein sequence ID" value="PTE70373.1"/>
    <property type="molecule type" value="Genomic_DNA"/>
</dbReference>
<dbReference type="InterPro" id="IPR026898">
    <property type="entry name" value="PrsW"/>
</dbReference>